<reference evidence="2" key="1">
    <citation type="journal article" date="2014" name="Proc. Natl. Acad. Sci. U.S.A.">
        <title>Extensive sampling of basidiomycete genomes demonstrates inadequacy of the white-rot/brown-rot paradigm for wood decay fungi.</title>
        <authorList>
            <person name="Riley R."/>
            <person name="Salamov A.A."/>
            <person name="Brown D.W."/>
            <person name="Nagy L.G."/>
            <person name="Floudas D."/>
            <person name="Held B.W."/>
            <person name="Levasseur A."/>
            <person name="Lombard V."/>
            <person name="Morin E."/>
            <person name="Otillar R."/>
            <person name="Lindquist E.A."/>
            <person name="Sun H."/>
            <person name="LaButti K.M."/>
            <person name="Schmutz J."/>
            <person name="Jabbour D."/>
            <person name="Luo H."/>
            <person name="Baker S.E."/>
            <person name="Pisabarro A.G."/>
            <person name="Walton J.D."/>
            <person name="Blanchette R.A."/>
            <person name="Henrissat B."/>
            <person name="Martin F."/>
            <person name="Cullen D."/>
            <person name="Hibbett D.S."/>
            <person name="Grigoriev I.V."/>
        </authorList>
    </citation>
    <scope>NUCLEOTIDE SEQUENCE [LARGE SCALE GENOMIC DNA]</scope>
    <source>
        <strain evidence="2">CBS 339.88</strain>
    </source>
</reference>
<gene>
    <name evidence="1" type="ORF">GALMADRAFT_241806</name>
</gene>
<proteinExistence type="predicted"/>
<organism evidence="1 2">
    <name type="scientific">Galerina marginata (strain CBS 339.88)</name>
    <dbReference type="NCBI Taxonomy" id="685588"/>
    <lineage>
        <taxon>Eukaryota</taxon>
        <taxon>Fungi</taxon>
        <taxon>Dikarya</taxon>
        <taxon>Basidiomycota</taxon>
        <taxon>Agaricomycotina</taxon>
        <taxon>Agaricomycetes</taxon>
        <taxon>Agaricomycetidae</taxon>
        <taxon>Agaricales</taxon>
        <taxon>Agaricineae</taxon>
        <taxon>Strophariaceae</taxon>
        <taxon>Galerina</taxon>
    </lineage>
</organism>
<dbReference type="HOGENOM" id="CLU_2922781_0_0_1"/>
<dbReference type="EMBL" id="KL142371">
    <property type="protein sequence ID" value="KDR81306.1"/>
    <property type="molecule type" value="Genomic_DNA"/>
</dbReference>
<sequence length="61" mass="6775">MVARVYLSADDDHHLSTTHRLSDLAFQRQTIRRTDNLGTVDEIHGTKEGNTIFVPGENGPA</sequence>
<dbReference type="AlphaFoldDB" id="A0A067TDR1"/>
<protein>
    <submittedName>
        <fullName evidence="1">Uncharacterized protein</fullName>
    </submittedName>
</protein>
<name>A0A067TDR1_GALM3</name>
<accession>A0A067TDR1</accession>
<keyword evidence="2" id="KW-1185">Reference proteome</keyword>
<evidence type="ECO:0000313" key="1">
    <source>
        <dbReference type="EMBL" id="KDR81306.1"/>
    </source>
</evidence>
<dbReference type="Proteomes" id="UP000027222">
    <property type="component" value="Unassembled WGS sequence"/>
</dbReference>
<evidence type="ECO:0000313" key="2">
    <source>
        <dbReference type="Proteomes" id="UP000027222"/>
    </source>
</evidence>